<dbReference type="Proteomes" id="UP000308600">
    <property type="component" value="Unassembled WGS sequence"/>
</dbReference>
<evidence type="ECO:0000313" key="1">
    <source>
        <dbReference type="EMBL" id="TFK61896.1"/>
    </source>
</evidence>
<evidence type="ECO:0000313" key="2">
    <source>
        <dbReference type="Proteomes" id="UP000308600"/>
    </source>
</evidence>
<accession>A0ACD3A8C6</accession>
<reference evidence="1 2" key="1">
    <citation type="journal article" date="2019" name="Nat. Ecol. Evol.">
        <title>Megaphylogeny resolves global patterns of mushroom evolution.</title>
        <authorList>
            <person name="Varga T."/>
            <person name="Krizsan K."/>
            <person name="Foldi C."/>
            <person name="Dima B."/>
            <person name="Sanchez-Garcia M."/>
            <person name="Sanchez-Ramirez S."/>
            <person name="Szollosi G.J."/>
            <person name="Szarkandi J.G."/>
            <person name="Papp V."/>
            <person name="Albert L."/>
            <person name="Andreopoulos W."/>
            <person name="Angelini C."/>
            <person name="Antonin V."/>
            <person name="Barry K.W."/>
            <person name="Bougher N.L."/>
            <person name="Buchanan P."/>
            <person name="Buyck B."/>
            <person name="Bense V."/>
            <person name="Catcheside P."/>
            <person name="Chovatia M."/>
            <person name="Cooper J."/>
            <person name="Damon W."/>
            <person name="Desjardin D."/>
            <person name="Finy P."/>
            <person name="Geml J."/>
            <person name="Haridas S."/>
            <person name="Hughes K."/>
            <person name="Justo A."/>
            <person name="Karasinski D."/>
            <person name="Kautmanova I."/>
            <person name="Kiss B."/>
            <person name="Kocsube S."/>
            <person name="Kotiranta H."/>
            <person name="LaButti K.M."/>
            <person name="Lechner B.E."/>
            <person name="Liimatainen K."/>
            <person name="Lipzen A."/>
            <person name="Lukacs Z."/>
            <person name="Mihaltcheva S."/>
            <person name="Morgado L.N."/>
            <person name="Niskanen T."/>
            <person name="Noordeloos M.E."/>
            <person name="Ohm R.A."/>
            <person name="Ortiz-Santana B."/>
            <person name="Ovrebo C."/>
            <person name="Racz N."/>
            <person name="Riley R."/>
            <person name="Savchenko A."/>
            <person name="Shiryaev A."/>
            <person name="Soop K."/>
            <person name="Spirin V."/>
            <person name="Szebenyi C."/>
            <person name="Tomsovsky M."/>
            <person name="Tulloss R.E."/>
            <person name="Uehling J."/>
            <person name="Grigoriev I.V."/>
            <person name="Vagvolgyi C."/>
            <person name="Papp T."/>
            <person name="Martin F.M."/>
            <person name="Miettinen O."/>
            <person name="Hibbett D.S."/>
            <person name="Nagy L.G."/>
        </authorList>
    </citation>
    <scope>NUCLEOTIDE SEQUENCE [LARGE SCALE GENOMIC DNA]</scope>
    <source>
        <strain evidence="1 2">NL-1719</strain>
    </source>
</reference>
<gene>
    <name evidence="1" type="ORF">BDN72DRAFT_752521</name>
</gene>
<name>A0ACD3A8C6_9AGAR</name>
<sequence length="132" mass="15310">ELCGMIVESMASSRSSSLSISTIVKLVMQSRPTLKAQKDDKEWCNVFVDVMEEGNKRWGVFGKVESSGKDDSDKPLEARWFYAPELDPDQDRAMLVRSMMPRPAKRNVTKQYKQYYWQPVEKISRWDPEDAL</sequence>
<protein>
    <submittedName>
        <fullName evidence="1">Uncharacterized protein</fullName>
    </submittedName>
</protein>
<organism evidence="1 2">
    <name type="scientific">Pluteus cervinus</name>
    <dbReference type="NCBI Taxonomy" id="181527"/>
    <lineage>
        <taxon>Eukaryota</taxon>
        <taxon>Fungi</taxon>
        <taxon>Dikarya</taxon>
        <taxon>Basidiomycota</taxon>
        <taxon>Agaricomycotina</taxon>
        <taxon>Agaricomycetes</taxon>
        <taxon>Agaricomycetidae</taxon>
        <taxon>Agaricales</taxon>
        <taxon>Pluteineae</taxon>
        <taxon>Pluteaceae</taxon>
        <taxon>Pluteus</taxon>
    </lineage>
</organism>
<keyword evidence="2" id="KW-1185">Reference proteome</keyword>
<feature type="non-terminal residue" evidence="1">
    <location>
        <position position="132"/>
    </location>
</feature>
<feature type="non-terminal residue" evidence="1">
    <location>
        <position position="1"/>
    </location>
</feature>
<proteinExistence type="predicted"/>
<dbReference type="EMBL" id="ML208621">
    <property type="protein sequence ID" value="TFK61896.1"/>
    <property type="molecule type" value="Genomic_DNA"/>
</dbReference>